<dbReference type="EMBL" id="JACEEZ010014980">
    <property type="protein sequence ID" value="KAG0719154.1"/>
    <property type="molecule type" value="Genomic_DNA"/>
</dbReference>
<dbReference type="Proteomes" id="UP000770661">
    <property type="component" value="Unassembled WGS sequence"/>
</dbReference>
<dbReference type="AlphaFoldDB" id="A0A8J4YA92"/>
<evidence type="ECO:0000313" key="1">
    <source>
        <dbReference type="EMBL" id="KAG0719154.1"/>
    </source>
</evidence>
<sequence length="138" mass="15243">MEQLNAFPLFSGAAIPDVTTVAFLDLRKPFELANMPMILRFCGPQGSMRQTLCNGQRFLRYERLELPFSGGDVFNSINTKTAEHHSGSILSPCLFNIIRKNSSLSDSQPELSFSAIADDLALYCTGPATHQRVSEPCD</sequence>
<reference evidence="1" key="1">
    <citation type="submission" date="2020-07" db="EMBL/GenBank/DDBJ databases">
        <title>The High-quality genome of the commercially important snow crab, Chionoecetes opilio.</title>
        <authorList>
            <person name="Jeong J.-H."/>
            <person name="Ryu S."/>
        </authorList>
    </citation>
    <scope>NUCLEOTIDE SEQUENCE</scope>
    <source>
        <strain evidence="1">MADBK_172401_WGS</strain>
        <tissue evidence="1">Digestive gland</tissue>
    </source>
</reference>
<accession>A0A8J4YA92</accession>
<organism evidence="1 2">
    <name type="scientific">Chionoecetes opilio</name>
    <name type="common">Atlantic snow crab</name>
    <name type="synonym">Cancer opilio</name>
    <dbReference type="NCBI Taxonomy" id="41210"/>
    <lineage>
        <taxon>Eukaryota</taxon>
        <taxon>Metazoa</taxon>
        <taxon>Ecdysozoa</taxon>
        <taxon>Arthropoda</taxon>
        <taxon>Crustacea</taxon>
        <taxon>Multicrustacea</taxon>
        <taxon>Malacostraca</taxon>
        <taxon>Eumalacostraca</taxon>
        <taxon>Eucarida</taxon>
        <taxon>Decapoda</taxon>
        <taxon>Pleocyemata</taxon>
        <taxon>Brachyura</taxon>
        <taxon>Eubrachyura</taxon>
        <taxon>Majoidea</taxon>
        <taxon>Majidae</taxon>
        <taxon>Chionoecetes</taxon>
    </lineage>
</organism>
<evidence type="ECO:0000313" key="2">
    <source>
        <dbReference type="Proteomes" id="UP000770661"/>
    </source>
</evidence>
<name>A0A8J4YA92_CHIOP</name>
<gene>
    <name evidence="1" type="ORF">GWK47_051078</name>
</gene>
<keyword evidence="2" id="KW-1185">Reference proteome</keyword>
<dbReference type="OrthoDB" id="6381824at2759"/>
<comment type="caution">
    <text evidence="1">The sequence shown here is derived from an EMBL/GenBank/DDBJ whole genome shotgun (WGS) entry which is preliminary data.</text>
</comment>
<protein>
    <submittedName>
        <fullName evidence="1">Uncharacterized protein</fullName>
    </submittedName>
</protein>
<proteinExistence type="predicted"/>